<proteinExistence type="predicted"/>
<dbReference type="GO" id="GO:0005581">
    <property type="term" value="C:collagen trimer"/>
    <property type="evidence" value="ECO:0007669"/>
    <property type="project" value="UniProtKB-KW"/>
</dbReference>
<dbReference type="PANTHER" id="PTHR22588">
    <property type="entry name" value="VWFA DOMAIN-CONTAINING PROTEIN"/>
    <property type="match status" value="1"/>
</dbReference>
<organism evidence="3 4">
    <name type="scientific">Astatotilapia calliptera</name>
    <name type="common">Eastern happy</name>
    <name type="synonym">Chromis callipterus</name>
    <dbReference type="NCBI Taxonomy" id="8154"/>
    <lineage>
        <taxon>Eukaryota</taxon>
        <taxon>Metazoa</taxon>
        <taxon>Chordata</taxon>
        <taxon>Craniata</taxon>
        <taxon>Vertebrata</taxon>
        <taxon>Euteleostomi</taxon>
        <taxon>Actinopterygii</taxon>
        <taxon>Neopterygii</taxon>
        <taxon>Teleostei</taxon>
        <taxon>Neoteleostei</taxon>
        <taxon>Acanthomorphata</taxon>
        <taxon>Ovalentaria</taxon>
        <taxon>Cichlomorphae</taxon>
        <taxon>Cichliformes</taxon>
        <taxon>Cichlidae</taxon>
        <taxon>African cichlids</taxon>
        <taxon>Pseudocrenilabrinae</taxon>
        <taxon>Haplochromini</taxon>
        <taxon>Astatotilapia</taxon>
    </lineage>
</organism>
<feature type="region of interest" description="Disordered" evidence="1">
    <location>
        <begin position="192"/>
        <end position="293"/>
    </location>
</feature>
<reference evidence="3" key="1">
    <citation type="submission" date="2018-05" db="EMBL/GenBank/DDBJ databases">
        <authorList>
            <person name="Datahose"/>
        </authorList>
    </citation>
    <scope>NUCLEOTIDE SEQUENCE</scope>
</reference>
<dbReference type="Gene3D" id="1.20.5.320">
    <property type="entry name" value="6-Phosphogluconate Dehydrogenase, domain 3"/>
    <property type="match status" value="1"/>
</dbReference>
<keyword evidence="4" id="KW-1185">Reference proteome</keyword>
<feature type="domain" description="VWFA" evidence="2">
    <location>
        <begin position="444"/>
        <end position="631"/>
    </location>
</feature>
<dbReference type="GO" id="GO:0007155">
    <property type="term" value="P:cell adhesion"/>
    <property type="evidence" value="ECO:0007669"/>
    <property type="project" value="UniProtKB-KW"/>
</dbReference>
<gene>
    <name evidence="3" type="primary">COL6A2</name>
</gene>
<reference evidence="3" key="2">
    <citation type="submission" date="2025-08" db="UniProtKB">
        <authorList>
            <consortium name="Ensembl"/>
        </authorList>
    </citation>
    <scope>IDENTIFICATION</scope>
</reference>
<dbReference type="SUPFAM" id="SSF53300">
    <property type="entry name" value="vWA-like"/>
    <property type="match status" value="3"/>
</dbReference>
<dbReference type="GeneTree" id="ENSGT00940000155682"/>
<dbReference type="PROSITE" id="PS50234">
    <property type="entry name" value="VWFA"/>
    <property type="match status" value="3"/>
</dbReference>
<dbReference type="InterPro" id="IPR036465">
    <property type="entry name" value="vWFA_dom_sf"/>
</dbReference>
<dbReference type="AlphaFoldDB" id="A0AAX7T082"/>
<evidence type="ECO:0000313" key="3">
    <source>
        <dbReference type="Ensembl" id="ENSACLP00000049550.1"/>
    </source>
</evidence>
<evidence type="ECO:0000313" key="4">
    <source>
        <dbReference type="Proteomes" id="UP000265100"/>
    </source>
</evidence>
<dbReference type="InterPro" id="IPR008160">
    <property type="entry name" value="Collagen"/>
</dbReference>
<feature type="compositionally biased region" description="Basic and acidic residues" evidence="1">
    <location>
        <begin position="206"/>
        <end position="222"/>
    </location>
</feature>
<dbReference type="SMART" id="SM00327">
    <property type="entry name" value="VWA"/>
    <property type="match status" value="3"/>
</dbReference>
<accession>A0AAX7T082</accession>
<dbReference type="PRINTS" id="PR00453">
    <property type="entry name" value="VWFADOMAIN"/>
</dbReference>
<dbReference type="CDD" id="cd00198">
    <property type="entry name" value="vWFA"/>
    <property type="match status" value="1"/>
</dbReference>
<feature type="compositionally biased region" description="Low complexity" evidence="1">
    <location>
        <begin position="192"/>
        <end position="203"/>
    </location>
</feature>
<feature type="compositionally biased region" description="Basic and acidic residues" evidence="1">
    <location>
        <begin position="398"/>
        <end position="407"/>
    </location>
</feature>
<feature type="domain" description="VWFA" evidence="2">
    <location>
        <begin position="1"/>
        <end position="179"/>
    </location>
</feature>
<feature type="compositionally biased region" description="Low complexity" evidence="1">
    <location>
        <begin position="382"/>
        <end position="395"/>
    </location>
</feature>
<dbReference type="Ensembl" id="ENSACLT00000069808.1">
    <property type="protein sequence ID" value="ENSACLP00000049550.1"/>
    <property type="gene ID" value="ENSACLG00000016186.2"/>
</dbReference>
<feature type="region of interest" description="Disordered" evidence="1">
    <location>
        <begin position="318"/>
        <end position="416"/>
    </location>
</feature>
<evidence type="ECO:0000259" key="2">
    <source>
        <dbReference type="PROSITE" id="PS50234"/>
    </source>
</evidence>
<sequence length="850" mass="92173">MQEPPPGSLVESIREFTKIFAERLADEEYRGHIQITWSIGGLHFSQKQVVFSQLTTRENFIRNLASIRYLGKGTYIDCALKNMTHQMTQHYTETKAVLFAVVITDGYVTGNPCSGIKVMAEKARDQGIQIFSVAASKEIDEFGMREIANSPYELFRDDYIAVEIVDGKPRLSTKTIDPLKCCCYKPRCFESPGRPGLRGPSGPKGTKGDRGPQGPKGERGRQGDPGIEGPIGRPGPKGEAGLKGDKVRGVAGSTGKNGTDGQKGKIGRIGAPGCKGDPGDKGPDGYPGDAGETGLLGDKGEKILFLFEFYLLWLQGTTGDPGDSGPRGDIGPLGPKGDRGRQGFSYPGSRGPPGDRGAPGRRGPRGSRGDCGAKGESGNKGQPGAPGEPGQSGPPGERGPRGERGPDGDPGPAGDSGLTECDVMSYIRETCGCCDCEKHCGAMDIVFVIDSSESVGLTNFTLEKNFVINTINRLGSMAPEPTSTTGTRVGVVQYSHNGTFESIRLDDPNINSMTAFKTAVKNLRWIAGGTFTPSALKYAYDNLIRDSKRARSKVSVVVVTDGRFDPRDDDNQLTYLCNDPAVVVNAIGIGDMFDTRHDSETLVSIACNKKDRATEMRRYSDLVADEFLEKMETVLCPDPVIKCPDLPCTSELDSAPCVARPVDLVFLLDGSERLGERNFLLVREFVQKVADRLVLARTRTDRERARLALMEFGKESENRVAFSLTHDPVQIVNNLTALRYLDSSSSVAPGIIHAINNILVRESARQTRPNAEISFVFITDGVTNSDNLDEAISAMRRYEVVSTVIATGSDVDQEVLTKLAMGDQHAIFKAEKFSDFLRSGMFDRFIQWVC</sequence>
<dbReference type="InterPro" id="IPR052229">
    <property type="entry name" value="Collagen-VI/PIF"/>
</dbReference>
<dbReference type="InterPro" id="IPR002035">
    <property type="entry name" value="VWF_A"/>
</dbReference>
<dbReference type="Pfam" id="PF01391">
    <property type="entry name" value="Collagen"/>
    <property type="match status" value="3"/>
</dbReference>
<protein>
    <recommendedName>
        <fullName evidence="2">VWFA domain-containing protein</fullName>
    </recommendedName>
</protein>
<reference evidence="3" key="3">
    <citation type="submission" date="2025-09" db="UniProtKB">
        <authorList>
            <consortium name="Ensembl"/>
        </authorList>
    </citation>
    <scope>IDENTIFICATION</scope>
</reference>
<feature type="domain" description="VWFA" evidence="2">
    <location>
        <begin position="663"/>
        <end position="845"/>
    </location>
</feature>
<dbReference type="Gene3D" id="3.40.50.410">
    <property type="entry name" value="von Willebrand factor, type A domain"/>
    <property type="match status" value="3"/>
</dbReference>
<dbReference type="PANTHER" id="PTHR22588:SF15">
    <property type="entry name" value="VWFA DOMAIN-CONTAINING PROTEIN"/>
    <property type="match status" value="1"/>
</dbReference>
<dbReference type="Pfam" id="PF00092">
    <property type="entry name" value="VWA"/>
    <property type="match status" value="3"/>
</dbReference>
<dbReference type="Proteomes" id="UP000265100">
    <property type="component" value="Chromosome 16"/>
</dbReference>
<name>A0AAX7T082_ASTCA</name>
<evidence type="ECO:0000256" key="1">
    <source>
        <dbReference type="SAM" id="MobiDB-lite"/>
    </source>
</evidence>